<dbReference type="SMART" id="SM00748">
    <property type="entry name" value="HEPN"/>
    <property type="match status" value="1"/>
</dbReference>
<dbReference type="InterPro" id="IPR007842">
    <property type="entry name" value="HEPN_dom"/>
</dbReference>
<reference evidence="2 3" key="1">
    <citation type="submission" date="2019-02" db="EMBL/GenBank/DDBJ databases">
        <title>Pedobacter sp. RP-3-11 sp. nov., isolated from Arctic soil.</title>
        <authorList>
            <person name="Dahal R.H."/>
        </authorList>
    </citation>
    <scope>NUCLEOTIDE SEQUENCE [LARGE SCALE GENOMIC DNA]</scope>
    <source>
        <strain evidence="2 3">RP-3-11</strain>
    </source>
</reference>
<accession>A0A4V2MKW7</accession>
<dbReference type="AlphaFoldDB" id="A0A4V2MKW7"/>
<dbReference type="Pfam" id="PF05168">
    <property type="entry name" value="HEPN"/>
    <property type="match status" value="1"/>
</dbReference>
<organism evidence="2 3">
    <name type="scientific">Pedobacter frigidisoli</name>
    <dbReference type="NCBI Taxonomy" id="2530455"/>
    <lineage>
        <taxon>Bacteria</taxon>
        <taxon>Pseudomonadati</taxon>
        <taxon>Bacteroidota</taxon>
        <taxon>Sphingobacteriia</taxon>
        <taxon>Sphingobacteriales</taxon>
        <taxon>Sphingobacteriaceae</taxon>
        <taxon>Pedobacter</taxon>
    </lineage>
</organism>
<comment type="caution">
    <text evidence="2">The sequence shown here is derived from an EMBL/GenBank/DDBJ whole genome shotgun (WGS) entry which is preliminary data.</text>
</comment>
<proteinExistence type="predicted"/>
<name>A0A4V2MKW7_9SPHI</name>
<evidence type="ECO:0000313" key="3">
    <source>
        <dbReference type="Proteomes" id="UP000291485"/>
    </source>
</evidence>
<dbReference type="EMBL" id="SJSN01000028">
    <property type="protein sequence ID" value="TCC99746.1"/>
    <property type="molecule type" value="Genomic_DNA"/>
</dbReference>
<sequence length="314" mass="35979">MVRYVLFLIEIGSRNNHEDMKKKSLKPVEGRQAPFSNFVKELTERFTPLHILKFGEVSSIKNSCTSFSPQQTSSNVHYYLLMVIEGTTRIEHGVQDYVNTHFNHGKITILVHSQESVETAIAGNNRFFIAVFNAGIQLYSHDGTLNLFPEYILDKKMSLEKACKHLYHRIPMAQGFLDGAGECYSNEKFNVCVFMLHQVVEQSCIAMIRVFMAYRSDIHHLGRLLDICACFSEQPRALLLGTTENRRLFEKLMNSYSHARYKDNFYVEMGDADKLYSLVHHFLILAKDLCDQKINLLTAEFEEAEAEKGGTDNG</sequence>
<gene>
    <name evidence="2" type="ORF">EZ449_21275</name>
</gene>
<dbReference type="PROSITE" id="PS50910">
    <property type="entry name" value="HEPN"/>
    <property type="match status" value="1"/>
</dbReference>
<evidence type="ECO:0000313" key="2">
    <source>
        <dbReference type="EMBL" id="TCC99746.1"/>
    </source>
</evidence>
<dbReference type="Proteomes" id="UP000291485">
    <property type="component" value="Unassembled WGS sequence"/>
</dbReference>
<dbReference type="OrthoDB" id="634374at2"/>
<protein>
    <submittedName>
        <fullName evidence="2">HEPN domain-containing protein</fullName>
    </submittedName>
</protein>
<feature type="domain" description="HEPN" evidence="1">
    <location>
        <begin position="170"/>
        <end position="289"/>
    </location>
</feature>
<dbReference type="Gene3D" id="1.20.120.330">
    <property type="entry name" value="Nucleotidyltransferases domain 2"/>
    <property type="match status" value="1"/>
</dbReference>
<keyword evidence="3" id="KW-1185">Reference proteome</keyword>
<dbReference type="SUPFAM" id="SSF81593">
    <property type="entry name" value="Nucleotidyltransferase substrate binding subunit/domain"/>
    <property type="match status" value="1"/>
</dbReference>
<evidence type="ECO:0000259" key="1">
    <source>
        <dbReference type="PROSITE" id="PS50910"/>
    </source>
</evidence>